<feature type="transmembrane region" description="Helical" evidence="1">
    <location>
        <begin position="29"/>
        <end position="49"/>
    </location>
</feature>
<dbReference type="EMBL" id="PXZH01000002">
    <property type="protein sequence ID" value="RST89383.1"/>
    <property type="molecule type" value="Genomic_DNA"/>
</dbReference>
<evidence type="ECO:0000256" key="1">
    <source>
        <dbReference type="SAM" id="Phobius"/>
    </source>
</evidence>
<proteinExistence type="predicted"/>
<protein>
    <submittedName>
        <fullName evidence="2">Uncharacterized protein</fullName>
    </submittedName>
</protein>
<keyword evidence="1" id="KW-0812">Transmembrane</keyword>
<dbReference type="Proteomes" id="UP000277864">
    <property type="component" value="Unassembled WGS sequence"/>
</dbReference>
<keyword evidence="1" id="KW-0472">Membrane</keyword>
<reference evidence="2 3" key="1">
    <citation type="submission" date="2018-03" db="EMBL/GenBank/DDBJ databases">
        <authorList>
            <person name="Gulvik C.A."/>
        </authorList>
    </citation>
    <scope>NUCLEOTIDE SEQUENCE [LARGE SCALE GENOMIC DNA]</scope>
    <source>
        <strain evidence="2 3">JCM 31581</strain>
    </source>
</reference>
<sequence length="210" mass="23638">MKNKQGKKPSAKHTTKRPKKEGLIGKGKLFYVFLVAIVIAVSLRAILLMDTFSAYTNNKKIASSGSIAQWSYQVIPLTFSKEVIGPGDTCEAVFFVNNYLEENETTSEVVGEYIVQLATLGKLPLTYNLYWEVVKEHQKVASSSLEQQLLFQANEHDMLEPIRNQFLSNKPEIHKYRLVVNWPSGAGMKLPARSYDLKGIKASIQLSQKN</sequence>
<organism evidence="2 3">
    <name type="scientific">Vagococcus humatus</name>
    <dbReference type="NCBI Taxonomy" id="1889241"/>
    <lineage>
        <taxon>Bacteria</taxon>
        <taxon>Bacillati</taxon>
        <taxon>Bacillota</taxon>
        <taxon>Bacilli</taxon>
        <taxon>Lactobacillales</taxon>
        <taxon>Enterococcaceae</taxon>
        <taxon>Vagococcus</taxon>
    </lineage>
</organism>
<dbReference type="AlphaFoldDB" id="A0A3R9YEG7"/>
<keyword evidence="3" id="KW-1185">Reference proteome</keyword>
<comment type="caution">
    <text evidence="2">The sequence shown here is derived from an EMBL/GenBank/DDBJ whole genome shotgun (WGS) entry which is preliminary data.</text>
</comment>
<name>A0A3R9YEG7_9ENTE</name>
<evidence type="ECO:0000313" key="2">
    <source>
        <dbReference type="EMBL" id="RST89383.1"/>
    </source>
</evidence>
<keyword evidence="1" id="KW-1133">Transmembrane helix</keyword>
<dbReference type="RefSeq" id="WP_125943316.1">
    <property type="nucleotide sequence ID" value="NZ_PXZH01000002.1"/>
</dbReference>
<evidence type="ECO:0000313" key="3">
    <source>
        <dbReference type="Proteomes" id="UP000277864"/>
    </source>
</evidence>
<gene>
    <name evidence="2" type="ORF">C7P63_06310</name>
</gene>
<accession>A0A3R9YEG7</accession>